<accession>A0AC58SRV6</accession>
<protein>
    <submittedName>
        <fullName evidence="2">Uncharacterized protein LOC142169686</fullName>
    </submittedName>
</protein>
<proteinExistence type="predicted"/>
<evidence type="ECO:0000313" key="1">
    <source>
        <dbReference type="Proteomes" id="UP000790787"/>
    </source>
</evidence>
<organism evidence="1 2">
    <name type="scientific">Nicotiana tabacum</name>
    <name type="common">Common tobacco</name>
    <dbReference type="NCBI Taxonomy" id="4097"/>
    <lineage>
        <taxon>Eukaryota</taxon>
        <taxon>Viridiplantae</taxon>
        <taxon>Streptophyta</taxon>
        <taxon>Embryophyta</taxon>
        <taxon>Tracheophyta</taxon>
        <taxon>Spermatophyta</taxon>
        <taxon>Magnoliopsida</taxon>
        <taxon>eudicotyledons</taxon>
        <taxon>Gunneridae</taxon>
        <taxon>Pentapetalae</taxon>
        <taxon>asterids</taxon>
        <taxon>lamiids</taxon>
        <taxon>Solanales</taxon>
        <taxon>Solanaceae</taxon>
        <taxon>Nicotianoideae</taxon>
        <taxon>Nicotianeae</taxon>
        <taxon>Nicotiana</taxon>
    </lineage>
</organism>
<sequence length="169" mass="19373">MGWQNFKEHEMPLTTILEIDIFDVWGIEFVDPFVSSCRNTYILVAVDHVSKCIESIDLPNNEARSVVAFLKRIIFTRYGTPRVIISDGGSHFYNKAFDTFLGKYGVPQKVTAPYHPQASGQVKVSNLEIKSILSKTVNKNWTDWSKKFDDALWAYRMAYITPIGISPYR</sequence>
<name>A0AC58SRV6_TOBAC</name>
<reference evidence="1" key="1">
    <citation type="journal article" date="2014" name="Nat. Commun.">
        <title>The tobacco genome sequence and its comparison with those of tomato and potato.</title>
        <authorList>
            <person name="Sierro N."/>
            <person name="Battey J.N."/>
            <person name="Ouadi S."/>
            <person name="Bakaher N."/>
            <person name="Bovet L."/>
            <person name="Willig A."/>
            <person name="Goepfert S."/>
            <person name="Peitsch M.C."/>
            <person name="Ivanov N.V."/>
        </authorList>
    </citation>
    <scope>NUCLEOTIDE SEQUENCE [LARGE SCALE GENOMIC DNA]</scope>
</reference>
<dbReference type="RefSeq" id="XP_075087686.1">
    <property type="nucleotide sequence ID" value="XM_075231585.1"/>
</dbReference>
<keyword evidence="1" id="KW-1185">Reference proteome</keyword>
<reference evidence="2" key="2">
    <citation type="submission" date="2025-08" db="UniProtKB">
        <authorList>
            <consortium name="RefSeq"/>
        </authorList>
    </citation>
    <scope>IDENTIFICATION</scope>
    <source>
        <tissue evidence="2">Leaf</tissue>
    </source>
</reference>
<evidence type="ECO:0000313" key="2">
    <source>
        <dbReference type="RefSeq" id="XP_075087686.1"/>
    </source>
</evidence>
<dbReference type="Proteomes" id="UP000790787">
    <property type="component" value="Chromosome 15"/>
</dbReference>
<gene>
    <name evidence="2" type="primary">LOC142169686</name>
</gene>